<name>A0ABT9BID7_9MICO</name>
<keyword evidence="1" id="KW-1133">Transmembrane helix</keyword>
<sequence>MLAAIVAVVALLCGLSLAMTVYIDHQGTAGLRAELETRAGADLALRASFDLAEDAAAQDDAVRAALDRTFQPTGIAFDVTRSIDTEAYYRFDELDGPAQLATIPDLAARAEFGSGGAPEGPAEVAVQAVAAESLGIDVGDSIVLNDVGFTVSGTWTALDPLDPRWYGDDSVVTGGAERAGPFAVAEEAWERFESAPTATWTVVPRSVDEFTATNSDSVVISWQGVEQQWRGEVPEYPSLVVQGRLTRTLGDFAGRILGLRAIEPVAAVLVAGSALVVLSQLVQLLVATRERESALYWARGQSPLGIARRTAVEVGASSLLGAALGVGAVAAGFAIASDVRELLAVRSSGVIVPAVVVLGAIVFAGAASYRSVVSVTTPSKGGRGSARVRRAALPGVVVLVTVAAALAVWQLRLYGSPVTPSATGAPSIDPVAVVAPAAALIAIVLAALAAFPWIVRRLARRAGATDVPAHLALRTLARYTGRVAAPLVIVALAVGSATFAAAFAATWDRLFTQTADLHAGSDLRISSRFDPLSASELDAIAAADGVRRAAPFDVQNLSIGTVTGVTLGAAPDTIRELATTAGGSFSPDDAADAIAVDQPGPVVPEGTSGLELRVEAIGFDEAPRLTAWVADSFGSLRSVEFGEPEAEPDGVLVYPADASGASGTLLSIDVRAGTPSLEEPATFRLLSMQADGTELELDQYWITDSLRGQFYPPIPLPDGDGFTLESPLPIVRMTATFDGTGADVLRPGVVVTQRLADLLELESGDLVVFALRDSPQNVNAFVTGIVPSIPGSRTDMALLIDLAVTNHLHQRNSQKALELTDAWVTTDEPEQVRAELRSLLPANTRIDSRADPVGRQVLGAAAIALWAAAACCVIIAVVAVGSASGSRLRWGRNDIASLRAIGLSPREQSGVPLRELGIVLGVAAVAGILAGAAVTLLTVAELARAAVDRAYLALQFSVALDLVGWSAMLGAVAAGIGLVLLSLARRVRSIAATALPGEVGE</sequence>
<keyword evidence="3" id="KW-1185">Reference proteome</keyword>
<keyword evidence="1" id="KW-0472">Membrane</keyword>
<protein>
    <recommendedName>
        <fullName evidence="4">FtsX-like permease family protein</fullName>
    </recommendedName>
</protein>
<feature type="transmembrane region" description="Helical" evidence="1">
    <location>
        <begin position="962"/>
        <end position="983"/>
    </location>
</feature>
<dbReference type="EMBL" id="JAUQUB010000001">
    <property type="protein sequence ID" value="MDO7880788.1"/>
    <property type="molecule type" value="Genomic_DNA"/>
</dbReference>
<feature type="transmembrane region" description="Helical" evidence="1">
    <location>
        <begin position="916"/>
        <end position="942"/>
    </location>
</feature>
<reference evidence="2 3" key="1">
    <citation type="submission" date="2023-07" db="EMBL/GenBank/DDBJ databases">
        <title>Protaetiibacter sp. nov WY-16 isolated from soil.</title>
        <authorList>
            <person name="Liu B."/>
            <person name="Wan Y."/>
        </authorList>
    </citation>
    <scope>NUCLEOTIDE SEQUENCE [LARGE SCALE GENOMIC DNA]</scope>
    <source>
        <strain evidence="2 3">WY-16</strain>
    </source>
</reference>
<feature type="transmembrane region" description="Helical" evidence="1">
    <location>
        <begin position="391"/>
        <end position="411"/>
    </location>
</feature>
<organism evidence="2 3">
    <name type="scientific">Antiquaquibacter soli</name>
    <dbReference type="NCBI Taxonomy" id="3064523"/>
    <lineage>
        <taxon>Bacteria</taxon>
        <taxon>Bacillati</taxon>
        <taxon>Actinomycetota</taxon>
        <taxon>Actinomycetes</taxon>
        <taxon>Micrococcales</taxon>
        <taxon>Microbacteriaceae</taxon>
        <taxon>Antiquaquibacter</taxon>
    </lineage>
</organism>
<feature type="transmembrane region" description="Helical" evidence="1">
    <location>
        <begin position="265"/>
        <end position="286"/>
    </location>
</feature>
<gene>
    <name evidence="2" type="ORF">Q5716_00950</name>
</gene>
<proteinExistence type="predicted"/>
<comment type="caution">
    <text evidence="2">The sequence shown here is derived from an EMBL/GenBank/DDBJ whole genome shotgun (WGS) entry which is preliminary data.</text>
</comment>
<evidence type="ECO:0000256" key="1">
    <source>
        <dbReference type="SAM" id="Phobius"/>
    </source>
</evidence>
<evidence type="ECO:0000313" key="2">
    <source>
        <dbReference type="EMBL" id="MDO7880788.1"/>
    </source>
</evidence>
<feature type="transmembrane region" description="Helical" evidence="1">
    <location>
        <begin position="857"/>
        <end position="880"/>
    </location>
</feature>
<keyword evidence="1" id="KW-0812">Transmembrane</keyword>
<feature type="transmembrane region" description="Helical" evidence="1">
    <location>
        <begin position="348"/>
        <end position="370"/>
    </location>
</feature>
<feature type="transmembrane region" description="Helical" evidence="1">
    <location>
        <begin position="314"/>
        <end position="336"/>
    </location>
</feature>
<accession>A0ABT9BID7</accession>
<dbReference type="RefSeq" id="WP_305001217.1">
    <property type="nucleotide sequence ID" value="NZ_JAUQUB010000001.1"/>
</dbReference>
<evidence type="ECO:0000313" key="3">
    <source>
        <dbReference type="Proteomes" id="UP001241072"/>
    </source>
</evidence>
<evidence type="ECO:0008006" key="4">
    <source>
        <dbReference type="Google" id="ProtNLM"/>
    </source>
</evidence>
<feature type="transmembrane region" description="Helical" evidence="1">
    <location>
        <begin position="483"/>
        <end position="507"/>
    </location>
</feature>
<feature type="transmembrane region" description="Helical" evidence="1">
    <location>
        <begin position="431"/>
        <end position="455"/>
    </location>
</feature>
<dbReference type="Proteomes" id="UP001241072">
    <property type="component" value="Unassembled WGS sequence"/>
</dbReference>